<dbReference type="GO" id="GO:0031536">
    <property type="term" value="P:positive regulation of exit from mitosis"/>
    <property type="evidence" value="ECO:0007669"/>
    <property type="project" value="TreeGrafter"/>
</dbReference>
<dbReference type="GO" id="GO:0007080">
    <property type="term" value="P:mitotic metaphase chromosome alignment"/>
    <property type="evidence" value="ECO:0007669"/>
    <property type="project" value="TreeGrafter"/>
</dbReference>
<dbReference type="GO" id="GO:0006302">
    <property type="term" value="P:double-strand break repair"/>
    <property type="evidence" value="ECO:0007669"/>
    <property type="project" value="TreeGrafter"/>
</dbReference>
<reference evidence="8 9" key="1">
    <citation type="submission" date="2024-01" db="EMBL/GenBank/DDBJ databases">
        <authorList>
            <person name="Alioto T."/>
            <person name="Alioto T."/>
            <person name="Gomez Garrido J."/>
        </authorList>
    </citation>
    <scope>NUCLEOTIDE SEQUENCE [LARGE SCALE GENOMIC DNA]</scope>
</reference>
<keyword evidence="4" id="KW-0131">Cell cycle</keyword>
<feature type="compositionally biased region" description="Pro residues" evidence="6">
    <location>
        <begin position="116"/>
        <end position="128"/>
    </location>
</feature>
<dbReference type="Proteomes" id="UP001314229">
    <property type="component" value="Unassembled WGS sequence"/>
</dbReference>
<dbReference type="GO" id="GO:0051301">
    <property type="term" value="P:cell division"/>
    <property type="evidence" value="ECO:0007669"/>
    <property type="project" value="UniProtKB-KW"/>
</dbReference>
<comment type="similarity">
    <text evidence="5">Belongs to the sororin family.</text>
</comment>
<feature type="region of interest" description="Disordered" evidence="6">
    <location>
        <begin position="1"/>
        <end position="166"/>
    </location>
</feature>
<dbReference type="EMBL" id="CAWUFR010000406">
    <property type="protein sequence ID" value="CAK6977404.1"/>
    <property type="molecule type" value="Genomic_DNA"/>
</dbReference>
<dbReference type="GO" id="GO:0005634">
    <property type="term" value="C:nucleus"/>
    <property type="evidence" value="ECO:0007669"/>
    <property type="project" value="UniProtKB-SubCell"/>
</dbReference>
<evidence type="ECO:0000313" key="8">
    <source>
        <dbReference type="EMBL" id="CAK6977404.1"/>
    </source>
</evidence>
<dbReference type="GO" id="GO:0007064">
    <property type="term" value="P:mitotic sister chromatid cohesion"/>
    <property type="evidence" value="ECO:0007669"/>
    <property type="project" value="TreeGrafter"/>
</dbReference>
<keyword evidence="1" id="KW-0132">Cell division</keyword>
<evidence type="ECO:0000256" key="6">
    <source>
        <dbReference type="SAM" id="MobiDB-lite"/>
    </source>
</evidence>
<organism evidence="8 9">
    <name type="scientific">Scomber scombrus</name>
    <name type="common">Atlantic mackerel</name>
    <name type="synonym">Scomber vernalis</name>
    <dbReference type="NCBI Taxonomy" id="13677"/>
    <lineage>
        <taxon>Eukaryota</taxon>
        <taxon>Metazoa</taxon>
        <taxon>Chordata</taxon>
        <taxon>Craniata</taxon>
        <taxon>Vertebrata</taxon>
        <taxon>Euteleostomi</taxon>
        <taxon>Actinopterygii</taxon>
        <taxon>Neopterygii</taxon>
        <taxon>Teleostei</taxon>
        <taxon>Neoteleostei</taxon>
        <taxon>Acanthomorphata</taxon>
        <taxon>Pelagiaria</taxon>
        <taxon>Scombriformes</taxon>
        <taxon>Scombridae</taxon>
        <taxon>Scomber</taxon>
    </lineage>
</organism>
<sequence length="262" mass="28432">MREGTPRSIMSESNNSVTGSQRRRSPRLTSSPSFLNDNKMATLPAVTVAVKRSITVRKIAPRKTTAPSEHNKENTPRISEGSQQQGKLKVSTPGPAPENGRSSSGKRKKKAVMPSPILPPSSPPPPPAENASDSAWTQKVRRSYSRLSDKSLNSPNSRETMFGFETLQTPEIGPRIRSSKEASAVSLSGLNSFMSLLEGAAADDCGGSAAPEVDTDIPGVVVVKEKRRRKKVQQINSTELEELAAKMNAEFEEAEEFELMVE</sequence>
<feature type="compositionally biased region" description="Polar residues" evidence="6">
    <location>
        <begin position="8"/>
        <end position="19"/>
    </location>
</feature>
<evidence type="ECO:0000313" key="9">
    <source>
        <dbReference type="Proteomes" id="UP001314229"/>
    </source>
</evidence>
<feature type="compositionally biased region" description="Polar residues" evidence="6">
    <location>
        <begin position="76"/>
        <end position="86"/>
    </location>
</feature>
<comment type="caution">
    <text evidence="8">The sequence shown here is derived from an EMBL/GenBank/DDBJ whole genome shotgun (WGS) entry which is preliminary data.</text>
</comment>
<dbReference type="AlphaFoldDB" id="A0AAV1Q2W0"/>
<name>A0AAV1Q2W0_SCOSC</name>
<keyword evidence="2" id="KW-0498">Mitosis</keyword>
<dbReference type="PANTHER" id="PTHR31092">
    <property type="entry name" value="SORORIN"/>
    <property type="match status" value="1"/>
</dbReference>
<gene>
    <name evidence="8" type="ORF">FSCOSCO3_A011134</name>
</gene>
<dbReference type="InterPro" id="IPR057337">
    <property type="entry name" value="Sororin_C"/>
</dbReference>
<dbReference type="PANTHER" id="PTHR31092:SF2">
    <property type="entry name" value="SORORIN"/>
    <property type="match status" value="1"/>
</dbReference>
<evidence type="ECO:0000256" key="3">
    <source>
        <dbReference type="ARBA" id="ARBA00023242"/>
    </source>
</evidence>
<proteinExistence type="inferred from homology"/>
<dbReference type="InterPro" id="IPR018605">
    <property type="entry name" value="Sororin"/>
</dbReference>
<keyword evidence="3" id="KW-0539">Nucleus</keyword>
<dbReference type="Pfam" id="PF25220">
    <property type="entry name" value="Sororin_C"/>
    <property type="match status" value="1"/>
</dbReference>
<feature type="domain" description="Sororin C-terminal region" evidence="7">
    <location>
        <begin position="239"/>
        <end position="262"/>
    </location>
</feature>
<feature type="compositionally biased region" description="Polar residues" evidence="6">
    <location>
        <begin position="150"/>
        <end position="159"/>
    </location>
</feature>
<protein>
    <submittedName>
        <fullName evidence="8">Sororin</fullName>
    </submittedName>
</protein>
<evidence type="ECO:0000256" key="4">
    <source>
        <dbReference type="ARBA" id="ARBA00023306"/>
    </source>
</evidence>
<keyword evidence="9" id="KW-1185">Reference proteome</keyword>
<accession>A0AAV1Q2W0</accession>
<evidence type="ECO:0000259" key="7">
    <source>
        <dbReference type="Pfam" id="PF25220"/>
    </source>
</evidence>
<evidence type="ECO:0000256" key="5">
    <source>
        <dbReference type="ARBA" id="ARBA00093465"/>
    </source>
</evidence>
<evidence type="ECO:0000256" key="1">
    <source>
        <dbReference type="ARBA" id="ARBA00022618"/>
    </source>
</evidence>
<evidence type="ECO:0000256" key="2">
    <source>
        <dbReference type="ARBA" id="ARBA00022776"/>
    </source>
</evidence>